<dbReference type="EMBL" id="DS231713">
    <property type="protein sequence ID" value="KNB13772.1"/>
    <property type="molecule type" value="Genomic_DNA"/>
</dbReference>
<accession>A0A0J9VSP0</accession>
<feature type="compositionally biased region" description="Polar residues" evidence="1">
    <location>
        <begin position="219"/>
        <end position="230"/>
    </location>
</feature>
<dbReference type="GeneID" id="28961622"/>
<organism evidence="2 3">
    <name type="scientific">Fusarium oxysporum f. sp. lycopersici (strain 4287 / CBS 123668 / FGSC 9935 / NRRL 34936)</name>
    <name type="common">Fusarium vascular wilt of tomato</name>
    <dbReference type="NCBI Taxonomy" id="426428"/>
    <lineage>
        <taxon>Eukaryota</taxon>
        <taxon>Fungi</taxon>
        <taxon>Dikarya</taxon>
        <taxon>Ascomycota</taxon>
        <taxon>Pezizomycotina</taxon>
        <taxon>Sordariomycetes</taxon>
        <taxon>Hypocreomycetidae</taxon>
        <taxon>Hypocreales</taxon>
        <taxon>Nectriaceae</taxon>
        <taxon>Fusarium</taxon>
        <taxon>Fusarium oxysporum species complex</taxon>
    </lineage>
</organism>
<dbReference type="VEuPathDB" id="FungiDB:FOXG_20916"/>
<evidence type="ECO:0000256" key="1">
    <source>
        <dbReference type="SAM" id="MobiDB-lite"/>
    </source>
</evidence>
<gene>
    <name evidence="2" type="ORF">FOXG_20916</name>
</gene>
<reference evidence="2" key="1">
    <citation type="submission" date="2007-04" db="EMBL/GenBank/DDBJ databases">
        <authorList>
            <consortium name="The Broad Institute Genome Sequencing Platform"/>
            <person name="Birren B."/>
            <person name="Lander E."/>
            <person name="Galagan J."/>
            <person name="Nusbaum C."/>
            <person name="Devon K."/>
            <person name="Ma L.-J."/>
            <person name="Jaffe D."/>
            <person name="Butler J."/>
            <person name="Alvarez P."/>
            <person name="Gnerre S."/>
            <person name="Grabherr M."/>
            <person name="Kleber M."/>
            <person name="Mauceli E."/>
            <person name="Brockman W."/>
            <person name="MacCallum I.A."/>
            <person name="Young S."/>
            <person name="LaButti K."/>
            <person name="DeCaprio D."/>
            <person name="Crawford M."/>
            <person name="Koehrsen M."/>
            <person name="Engels R."/>
            <person name="Montgomery P."/>
            <person name="Pearson M."/>
            <person name="Howarth C."/>
            <person name="Larson L."/>
            <person name="White J."/>
            <person name="O'Leary S."/>
            <person name="Kodira C."/>
            <person name="Zeng Q."/>
            <person name="Yandava C."/>
            <person name="Alvarado L."/>
            <person name="Kistler C."/>
            <person name="Shim W.-B."/>
            <person name="Kang S."/>
            <person name="Woloshuk C."/>
        </authorList>
    </citation>
    <scope>NUCLEOTIDE SEQUENCE</scope>
    <source>
        <strain evidence="2">4287</strain>
    </source>
</reference>
<protein>
    <submittedName>
        <fullName evidence="2">Uncharacterized protein</fullName>
    </submittedName>
</protein>
<dbReference type="Proteomes" id="UP000009097">
    <property type="component" value="Unassembled WGS sequence"/>
</dbReference>
<sequence length="250" mass="28236">MPLHFANNMRPNKGACAPVYFEPQIIKDSALTKLDALENNQSSLQWVDGSAIFLKEDGSFSDLLIEEGSLRVRTQQAFLSMARLFSSRGKEEQTLHHARRRLLVSLLAHSWLWGRPKVLDTEGNPVAFKERRVLDPQNILNFLAQVRARKESCTYDKVKDLLLQAEDIALHKDMSKWNITGVIACLRWDKSHDIPGEGPWCSCRLKKKGPPPPYHEALQTKTSVWSSVSPIDSDPGSFVTAQQGGEKDRM</sequence>
<name>A0A0J9VSP0_FUSO4</name>
<reference evidence="2" key="2">
    <citation type="journal article" date="2010" name="Nature">
        <title>Comparative genomics reveals mobile pathogenicity chromosomes in Fusarium.</title>
        <authorList>
            <person name="Ma L.J."/>
            <person name="van der Does H.C."/>
            <person name="Borkovich K.A."/>
            <person name="Coleman J.J."/>
            <person name="Daboussi M.J."/>
            <person name="Di Pietro A."/>
            <person name="Dufresne M."/>
            <person name="Freitag M."/>
            <person name="Grabherr M."/>
            <person name="Henrissat B."/>
            <person name="Houterman P.M."/>
            <person name="Kang S."/>
            <person name="Shim W.B."/>
            <person name="Woloshuk C."/>
            <person name="Xie X."/>
            <person name="Xu J.R."/>
            <person name="Antoniw J."/>
            <person name="Baker S.E."/>
            <person name="Bluhm B.H."/>
            <person name="Breakspear A."/>
            <person name="Brown D.W."/>
            <person name="Butchko R.A."/>
            <person name="Chapman S."/>
            <person name="Coulson R."/>
            <person name="Coutinho P.M."/>
            <person name="Danchin E.G."/>
            <person name="Diener A."/>
            <person name="Gale L.R."/>
            <person name="Gardiner D.M."/>
            <person name="Goff S."/>
            <person name="Hammond-Kosack K.E."/>
            <person name="Hilburn K."/>
            <person name="Hua-Van A."/>
            <person name="Jonkers W."/>
            <person name="Kazan K."/>
            <person name="Kodira C.D."/>
            <person name="Koehrsen M."/>
            <person name="Kumar L."/>
            <person name="Lee Y.H."/>
            <person name="Li L."/>
            <person name="Manners J.M."/>
            <person name="Miranda-Saavedra D."/>
            <person name="Mukherjee M."/>
            <person name="Park G."/>
            <person name="Park J."/>
            <person name="Park S.Y."/>
            <person name="Proctor R.H."/>
            <person name="Regev A."/>
            <person name="Ruiz-Roldan M.C."/>
            <person name="Sain D."/>
            <person name="Sakthikumar S."/>
            <person name="Sykes S."/>
            <person name="Schwartz D.C."/>
            <person name="Turgeon B.G."/>
            <person name="Wapinski I."/>
            <person name="Yoder O."/>
            <person name="Young S."/>
            <person name="Zeng Q."/>
            <person name="Zhou S."/>
            <person name="Galagan J."/>
            <person name="Cuomo C.A."/>
            <person name="Kistler H.C."/>
            <person name="Rep M."/>
        </authorList>
    </citation>
    <scope>NUCLEOTIDE SEQUENCE [LARGE SCALE GENOMIC DNA]</scope>
    <source>
        <strain evidence="2">4287</strain>
    </source>
</reference>
<dbReference type="OrthoDB" id="4976371at2759"/>
<dbReference type="AlphaFoldDB" id="A0A0J9VSP0"/>
<evidence type="ECO:0000313" key="2">
    <source>
        <dbReference type="EMBL" id="KNB13771.1"/>
    </source>
</evidence>
<dbReference type="EMBL" id="DS231713">
    <property type="protein sequence ID" value="KNB13771.1"/>
    <property type="molecule type" value="Genomic_DNA"/>
</dbReference>
<dbReference type="KEGG" id="fox:FOXG_20916"/>
<dbReference type="RefSeq" id="XP_018251816.1">
    <property type="nucleotide sequence ID" value="XM_018401240.1"/>
</dbReference>
<evidence type="ECO:0000313" key="3">
    <source>
        <dbReference type="Proteomes" id="UP000009097"/>
    </source>
</evidence>
<dbReference type="RefSeq" id="XP_018251817.1">
    <property type="nucleotide sequence ID" value="XM_018401241.1"/>
</dbReference>
<feature type="region of interest" description="Disordered" evidence="1">
    <location>
        <begin position="210"/>
        <end position="250"/>
    </location>
</feature>
<proteinExistence type="predicted"/>